<dbReference type="Pfam" id="PF16488">
    <property type="entry name" value="ArgoL2"/>
    <property type="match status" value="1"/>
</dbReference>
<evidence type="ECO:0000313" key="6">
    <source>
        <dbReference type="EMBL" id="KAF9595559.1"/>
    </source>
</evidence>
<dbReference type="CDD" id="cd02846">
    <property type="entry name" value="PAZ_argonaute_like"/>
    <property type="match status" value="1"/>
</dbReference>
<accession>A0A835HA59</accession>
<proteinExistence type="inferred from homology"/>
<dbReference type="CDD" id="cd04657">
    <property type="entry name" value="Piwi_ago-like"/>
    <property type="match status" value="1"/>
</dbReference>
<keyword evidence="2" id="KW-0943">RNA-mediated gene silencing</keyword>
<dbReference type="EMBL" id="JADFTS010000007">
    <property type="protein sequence ID" value="KAF9595559.1"/>
    <property type="molecule type" value="Genomic_DNA"/>
</dbReference>
<keyword evidence="7" id="KW-1185">Reference proteome</keyword>
<dbReference type="InterPro" id="IPR032474">
    <property type="entry name" value="Argonaute_N"/>
</dbReference>
<dbReference type="Gene3D" id="3.40.50.2300">
    <property type="match status" value="1"/>
</dbReference>
<dbReference type="Proteomes" id="UP000631114">
    <property type="component" value="Unassembled WGS sequence"/>
</dbReference>
<dbReference type="GO" id="GO:0031047">
    <property type="term" value="P:regulatory ncRNA-mediated gene silencing"/>
    <property type="evidence" value="ECO:0007669"/>
    <property type="project" value="UniProtKB-KW"/>
</dbReference>
<reference evidence="6 7" key="1">
    <citation type="submission" date="2020-10" db="EMBL/GenBank/DDBJ databases">
        <title>The Coptis chinensis genome and diversification of protoberbering-type alkaloids.</title>
        <authorList>
            <person name="Wang B."/>
            <person name="Shu S."/>
            <person name="Song C."/>
            <person name="Liu Y."/>
        </authorList>
    </citation>
    <scope>NUCLEOTIDE SEQUENCE [LARGE SCALE GENOMIC DNA]</scope>
    <source>
        <strain evidence="6">HL-2020</strain>
        <tissue evidence="6">Leaf</tissue>
    </source>
</reference>
<dbReference type="InterPro" id="IPR014811">
    <property type="entry name" value="ArgoL1"/>
</dbReference>
<dbReference type="InterPro" id="IPR032472">
    <property type="entry name" value="ArgoL2"/>
</dbReference>
<dbReference type="PROSITE" id="PS50822">
    <property type="entry name" value="PIWI"/>
    <property type="match status" value="1"/>
</dbReference>
<dbReference type="Pfam" id="PF16487">
    <property type="entry name" value="ArgoMid"/>
    <property type="match status" value="1"/>
</dbReference>
<dbReference type="InterPro" id="IPR012337">
    <property type="entry name" value="RNaseH-like_sf"/>
</dbReference>
<dbReference type="Pfam" id="PF16486">
    <property type="entry name" value="ArgoN"/>
    <property type="match status" value="1"/>
</dbReference>
<dbReference type="InterPro" id="IPR036085">
    <property type="entry name" value="PAZ_dom_sf"/>
</dbReference>
<feature type="domain" description="PAZ" evidence="4">
    <location>
        <begin position="264"/>
        <end position="361"/>
    </location>
</feature>
<evidence type="ECO:0000256" key="2">
    <source>
        <dbReference type="ARBA" id="ARBA00023158"/>
    </source>
</evidence>
<evidence type="ECO:0000256" key="1">
    <source>
        <dbReference type="ARBA" id="ARBA00008201"/>
    </source>
</evidence>
<dbReference type="SMART" id="SM01163">
    <property type="entry name" value="DUF1785"/>
    <property type="match status" value="1"/>
</dbReference>
<dbReference type="InterPro" id="IPR032473">
    <property type="entry name" value="Argonaute_Mid_dom"/>
</dbReference>
<dbReference type="PROSITE" id="PS50821">
    <property type="entry name" value="PAZ"/>
    <property type="match status" value="1"/>
</dbReference>
<protein>
    <submittedName>
        <fullName evidence="6">Uncharacterized protein</fullName>
    </submittedName>
</protein>
<name>A0A835HA59_9MAGN</name>
<dbReference type="InterPro" id="IPR003165">
    <property type="entry name" value="Piwi"/>
</dbReference>
<feature type="compositionally biased region" description="Pro residues" evidence="3">
    <location>
        <begin position="9"/>
        <end position="18"/>
    </location>
</feature>
<evidence type="ECO:0000313" key="7">
    <source>
        <dbReference type="Proteomes" id="UP000631114"/>
    </source>
</evidence>
<sequence length="831" mass="93279">MAETTEDTLPPPPMLPPELKPDRFVDHLKRVPISRTGTGKTGRRVNLLTNHFRVGVTVPDAVFYQYSVAIQGGDQRVVEGKGIGRKVMDKLYQTYYSELDGKQFAYDGEKALYTVGSLPQNKLEFQVVLEEAAVKRGSPGMTGSPSETDRKRTKRSFQEKIFNVEITFAAKIPMKPIALALKGIETENTGDALRVLDIILRQQAAKRGCLLVRQSFFHDDVRNFVDVGGGVTACRGFHSSFRTTQGGLSLNMDVSSTMILTPGPVLDFLLTNQNLRDPRQIDWGRAKKMLKNLRVKTRHNNMEFKIIGISEKPCNQQYMQRASLVEKSRQKPQERIRTVTDAIKNYRYDDDAMLKACGISVEKQLTAVEGRVLNAPKLKVGNSEDCIPRNGRWNFNQKRLFSPIEIKRWAVVNFSARCDTSHLSRDLINCGRSKGIKIERPHSLIEEDPRWRRSGPVVRVEKMFELIKEKLPGPPQFLLCVLPERKNCDVYGMSNLFLGPWKKKNLSEMGIFTQCISPMKINDQYLTNVLLKINSKLGGVNSLLDVEHIPTLPLLKSSPTLILGMDVSHGSPGQSDIPSIAAVVGSRSWPLISRYRASVRTQSPKVEMIDSLYKPLLNGEDDGIIRELLLDFFESSEGRKPEQIIIFRDGVSESQFNQVLNIELDQIIKAIEHLGEGRLPKFTLVVAQKNHHTKLFQANDPNNVPPGTVVDTRVVHPRNYDFYMCAHNGAIGTSRPAHYHVLLDEIGFSADDLQNLVHSLSYVYQRSTTAISIVAPICYAHLAAAQMGQFIKFEDSSSDSSSSHGITAAGPVPVQQLPRLHENIRSSMFFC</sequence>
<dbReference type="InterPro" id="IPR036397">
    <property type="entry name" value="RNaseH_sf"/>
</dbReference>
<dbReference type="SUPFAM" id="SSF101690">
    <property type="entry name" value="PAZ domain"/>
    <property type="match status" value="1"/>
</dbReference>
<dbReference type="Gene3D" id="3.30.420.10">
    <property type="entry name" value="Ribonuclease H-like superfamily/Ribonuclease H"/>
    <property type="match status" value="1"/>
</dbReference>
<dbReference type="Pfam" id="PF02170">
    <property type="entry name" value="PAZ"/>
    <property type="match status" value="1"/>
</dbReference>
<evidence type="ECO:0000259" key="4">
    <source>
        <dbReference type="PROSITE" id="PS50821"/>
    </source>
</evidence>
<dbReference type="AlphaFoldDB" id="A0A835HA59"/>
<organism evidence="6 7">
    <name type="scientific">Coptis chinensis</name>
    <dbReference type="NCBI Taxonomy" id="261450"/>
    <lineage>
        <taxon>Eukaryota</taxon>
        <taxon>Viridiplantae</taxon>
        <taxon>Streptophyta</taxon>
        <taxon>Embryophyta</taxon>
        <taxon>Tracheophyta</taxon>
        <taxon>Spermatophyta</taxon>
        <taxon>Magnoliopsida</taxon>
        <taxon>Ranunculales</taxon>
        <taxon>Ranunculaceae</taxon>
        <taxon>Coptidoideae</taxon>
        <taxon>Coptis</taxon>
    </lineage>
</organism>
<comment type="caution">
    <text evidence="6">The sequence shown here is derived from an EMBL/GenBank/DDBJ whole genome shotgun (WGS) entry which is preliminary data.</text>
</comment>
<dbReference type="SMART" id="SM00950">
    <property type="entry name" value="Piwi"/>
    <property type="match status" value="1"/>
</dbReference>
<dbReference type="Gene3D" id="2.170.260.10">
    <property type="entry name" value="paz domain"/>
    <property type="match status" value="1"/>
</dbReference>
<evidence type="ECO:0000256" key="3">
    <source>
        <dbReference type="SAM" id="MobiDB-lite"/>
    </source>
</evidence>
<dbReference type="GO" id="GO:0003723">
    <property type="term" value="F:RNA binding"/>
    <property type="evidence" value="ECO:0007669"/>
    <property type="project" value="InterPro"/>
</dbReference>
<gene>
    <name evidence="6" type="ORF">IFM89_000696</name>
</gene>
<dbReference type="PANTHER" id="PTHR22891">
    <property type="entry name" value="EUKARYOTIC TRANSLATION INITIATION FACTOR 2C"/>
    <property type="match status" value="1"/>
</dbReference>
<dbReference type="Pfam" id="PF02171">
    <property type="entry name" value="Piwi"/>
    <property type="match status" value="1"/>
</dbReference>
<dbReference type="FunFam" id="3.30.420.10:FF:000091">
    <property type="entry name" value="Protein argonaute 3"/>
    <property type="match status" value="1"/>
</dbReference>
<dbReference type="InterPro" id="IPR045246">
    <property type="entry name" value="Piwi_ago-like"/>
</dbReference>
<comment type="similarity">
    <text evidence="1">Belongs to the argonaute family. Ago subfamily.</text>
</comment>
<feature type="region of interest" description="Disordered" evidence="3">
    <location>
        <begin position="1"/>
        <end position="21"/>
    </location>
</feature>
<evidence type="ECO:0000259" key="5">
    <source>
        <dbReference type="PROSITE" id="PS50822"/>
    </source>
</evidence>
<dbReference type="InterPro" id="IPR003100">
    <property type="entry name" value="PAZ_dom"/>
</dbReference>
<dbReference type="Pfam" id="PF08699">
    <property type="entry name" value="ArgoL1"/>
    <property type="match status" value="1"/>
</dbReference>
<dbReference type="OrthoDB" id="10252740at2759"/>
<feature type="domain" description="Piwi" evidence="5">
    <location>
        <begin position="477"/>
        <end position="792"/>
    </location>
</feature>
<dbReference type="SUPFAM" id="SSF53098">
    <property type="entry name" value="Ribonuclease H-like"/>
    <property type="match status" value="1"/>
</dbReference>